<comment type="caution">
    <text evidence="2">The sequence shown here is derived from an EMBL/GenBank/DDBJ whole genome shotgun (WGS) entry which is preliminary data.</text>
</comment>
<keyword evidence="3" id="KW-1185">Reference proteome</keyword>
<accession>A0A1L9BDX8</accession>
<protein>
    <submittedName>
        <fullName evidence="2">Uncharacterized protein</fullName>
    </submittedName>
</protein>
<sequence length="265" mass="29543">MSALLCAVSVALVAAAPPQLSRESRMLFETAPTRMEARVGEWVTYQMDGSPQQGFMRLAVVGEEKDAKGRDAVWVEMEFGKHSELKAPLAQYLMLVTRDVGLRSEGVTRLFVSQGYEKLQEVEQDALPHFLGTPKPDAPQGALPPPTERLSAGPDTSVTRGKPARVMTLAGTVTAEPMEVRYRQLVVKRYWVSREVPILHLAKIEFPPIQYAMEVRDHGVDARPRMVRPSPNDKKMTLGTEEQLPSRFKFQSPAETDSESKDNLP</sequence>
<feature type="region of interest" description="Disordered" evidence="1">
    <location>
        <begin position="129"/>
        <end position="160"/>
    </location>
</feature>
<dbReference type="AlphaFoldDB" id="A0A1L9BDX8"/>
<proteinExistence type="predicted"/>
<dbReference type="Proteomes" id="UP000182229">
    <property type="component" value="Unassembled WGS sequence"/>
</dbReference>
<reference evidence="2 3" key="2">
    <citation type="submission" date="2016-12" db="EMBL/GenBank/DDBJ databases">
        <title>Draft Genome Sequence of Cystobacter ferrugineus Strain Cbfe23.</title>
        <authorList>
            <person name="Akbar S."/>
            <person name="Dowd S.E."/>
            <person name="Stevens D.C."/>
        </authorList>
    </citation>
    <scope>NUCLEOTIDE SEQUENCE [LARGE SCALE GENOMIC DNA]</scope>
    <source>
        <strain evidence="2 3">Cbfe23</strain>
    </source>
</reference>
<name>A0A1L9BDX8_9BACT</name>
<evidence type="ECO:0000256" key="1">
    <source>
        <dbReference type="SAM" id="MobiDB-lite"/>
    </source>
</evidence>
<reference evidence="3" key="1">
    <citation type="submission" date="2016-11" db="EMBL/GenBank/DDBJ databases">
        <authorList>
            <person name="Shukria A."/>
            <person name="Stevens D.C."/>
        </authorList>
    </citation>
    <scope>NUCLEOTIDE SEQUENCE [LARGE SCALE GENOMIC DNA]</scope>
    <source>
        <strain evidence="3">Cbfe23</strain>
    </source>
</reference>
<evidence type="ECO:0000313" key="3">
    <source>
        <dbReference type="Proteomes" id="UP000182229"/>
    </source>
</evidence>
<dbReference type="EMBL" id="MPIN01000003">
    <property type="protein sequence ID" value="OJH40443.1"/>
    <property type="molecule type" value="Genomic_DNA"/>
</dbReference>
<dbReference type="STRING" id="83449.BON30_15625"/>
<dbReference type="RefSeq" id="WP_071899075.1">
    <property type="nucleotide sequence ID" value="NZ_MPIN01000003.1"/>
</dbReference>
<dbReference type="OrthoDB" id="5505710at2"/>
<feature type="region of interest" description="Disordered" evidence="1">
    <location>
        <begin position="223"/>
        <end position="265"/>
    </location>
</feature>
<gene>
    <name evidence="2" type="ORF">BON30_15625</name>
</gene>
<evidence type="ECO:0000313" key="2">
    <source>
        <dbReference type="EMBL" id="OJH40443.1"/>
    </source>
</evidence>
<organism evidence="2 3">
    <name type="scientific">Cystobacter ferrugineus</name>
    <dbReference type="NCBI Taxonomy" id="83449"/>
    <lineage>
        <taxon>Bacteria</taxon>
        <taxon>Pseudomonadati</taxon>
        <taxon>Myxococcota</taxon>
        <taxon>Myxococcia</taxon>
        <taxon>Myxococcales</taxon>
        <taxon>Cystobacterineae</taxon>
        <taxon>Archangiaceae</taxon>
        <taxon>Cystobacter</taxon>
    </lineage>
</organism>